<organism evidence="2 3">
    <name type="scientific">Emydomyces testavorans</name>
    <dbReference type="NCBI Taxonomy" id="2070801"/>
    <lineage>
        <taxon>Eukaryota</taxon>
        <taxon>Fungi</taxon>
        <taxon>Dikarya</taxon>
        <taxon>Ascomycota</taxon>
        <taxon>Pezizomycotina</taxon>
        <taxon>Eurotiomycetes</taxon>
        <taxon>Eurotiomycetidae</taxon>
        <taxon>Onygenales</taxon>
        <taxon>Nannizziopsiaceae</taxon>
        <taxon>Emydomyces</taxon>
    </lineage>
</organism>
<proteinExistence type="predicted"/>
<gene>
    <name evidence="2" type="ORF">PRK78_000580</name>
</gene>
<evidence type="ECO:0000313" key="2">
    <source>
        <dbReference type="EMBL" id="WEW55152.1"/>
    </source>
</evidence>
<evidence type="ECO:0000313" key="3">
    <source>
        <dbReference type="Proteomes" id="UP001219355"/>
    </source>
</evidence>
<dbReference type="Proteomes" id="UP001219355">
    <property type="component" value="Chromosome 1"/>
</dbReference>
<sequence>MFCCIGNRRLGNVEPIRSLQEINDVKAATQEVRAGSANLALRETPSEALISALQDRDLKVEISEAKSYSFDLSWLSPTNLTDREQTAKARTRQGKRDPKRPARLSYATIVANYIRYVDPLLSTETLVLGIKSQGLHPLDESLLSVFDDKSMDYLSQRGYSVGDVMTWAWILLCSDPFKAAIRLATLKQHNVGDEKRARIRIPLFVLLFTLRRKHIDSKALRLLLIQSWDILLDLQPNEPPLQTQEKKQPAACFAQPAWMRSGDDASMMILFVRLVRAARVVSPEALLSISSMFTAVFGYDAVASTLKEKQVRRLIVYYNKLLSLLAVPCRLEPFASTVIQQRAIFHLLREMTKFDPPLAVTREGYHAVTRIQAARRKLPAERQWAEFKAKSWPPWKEDKLGIDVDRGLEGSKSKTIGSITHMKEAGYSPTRWDRIATIVAGWDIDGTPTIQTRTFLPKPNAYRMGDQLTVWLAVNNGDGFLDYGHEDTYSDIWAARIRATRTMKEAWACFLSCRDQGLRITNDIYYELIEKVIYHEYLQDSSRPPSTGVLPGDGKEVYPEPSSPRDVIYVHSEPPTLDTMLRHMFSQKIKLSRRLLVLLLTHSTSFNSGLQFLAYSSLPRRQVEALTSVLGHTDPSRKLHLDRIPNDIFAAFIRFLCRFSHHGGSRQMSSTIALNHFFPIAVPVSTLDREFDDLEGKIAIDQSFTHAISLVRLRMPEYLPTWHHLLTSLACTRLPAGNPYLPLSAQRVLAWAEVREVALWMERKSLNLDDSCFYSMCEALSRLLLTIRKGEHGIGLGMELLQRTESNVGHLLPCSQFTISEMATDGVNFLKWKFDQMVLSRDGPLFPLASGRTIASPNHPVLPKMFAIPNPSTLHGFIRVLGLAADFESLIPLLTWMTRNASDLRRVTEESFGGERSMRWAVVAIRVYLEKNALRREPASFSVSAALNGQPPDLDVPAHPSEVLKEELVPSQSSLYLQEAYDIIESSQLLSPWPTDYEVREYIAEHKGLF</sequence>
<dbReference type="EMBL" id="CP120627">
    <property type="protein sequence ID" value="WEW55152.1"/>
    <property type="molecule type" value="Genomic_DNA"/>
</dbReference>
<protein>
    <submittedName>
        <fullName evidence="2">Uncharacterized protein</fullName>
    </submittedName>
</protein>
<accession>A0AAF0IFS3</accession>
<dbReference type="AlphaFoldDB" id="A0AAF0IFS3"/>
<name>A0AAF0IFS3_9EURO</name>
<reference evidence="2" key="1">
    <citation type="submission" date="2023-03" db="EMBL/GenBank/DDBJ databases">
        <title>Emydomyces testavorans Genome Sequence.</title>
        <authorList>
            <person name="Hoyer L."/>
        </authorList>
    </citation>
    <scope>NUCLEOTIDE SEQUENCE</scope>
    <source>
        <strain evidence="2">16-2883</strain>
    </source>
</reference>
<evidence type="ECO:0000256" key="1">
    <source>
        <dbReference type="SAM" id="MobiDB-lite"/>
    </source>
</evidence>
<keyword evidence="3" id="KW-1185">Reference proteome</keyword>
<feature type="region of interest" description="Disordered" evidence="1">
    <location>
        <begin position="543"/>
        <end position="565"/>
    </location>
</feature>